<dbReference type="EMBL" id="BARU01031577">
    <property type="protein sequence ID" value="GAH62327.1"/>
    <property type="molecule type" value="Genomic_DNA"/>
</dbReference>
<gene>
    <name evidence="1" type="ORF">S03H2_49927</name>
</gene>
<proteinExistence type="predicted"/>
<sequence>DSANTNIGINGTGTGTGTDGLTPTVYRGYENILGGNVWEFIDGWNAIGDAATGKYHIIRRDGLGNINDIDGNGMLNAGNYEASVAVPLTGTPGNFVLGYTTDIEHENLLAFLFIPSNVTGGSGATYLCDWFYSHKNGINNSLRAFGYWHYADSAGVGHRSAYGVVTYSYPDSSARLEFV</sequence>
<feature type="non-terminal residue" evidence="1">
    <location>
        <position position="1"/>
    </location>
</feature>
<accession>X1GYS8</accession>
<reference evidence="1" key="1">
    <citation type="journal article" date="2014" name="Front. Microbiol.">
        <title>High frequency of phylogenetically diverse reductive dehalogenase-homologous genes in deep subseafloor sedimentary metagenomes.</title>
        <authorList>
            <person name="Kawai M."/>
            <person name="Futagami T."/>
            <person name="Toyoda A."/>
            <person name="Takaki Y."/>
            <person name="Nishi S."/>
            <person name="Hori S."/>
            <person name="Arai W."/>
            <person name="Tsubouchi T."/>
            <person name="Morono Y."/>
            <person name="Uchiyama I."/>
            <person name="Ito T."/>
            <person name="Fujiyama A."/>
            <person name="Inagaki F."/>
            <person name="Takami H."/>
        </authorList>
    </citation>
    <scope>NUCLEOTIDE SEQUENCE</scope>
    <source>
        <strain evidence="1">Expedition CK06-06</strain>
    </source>
</reference>
<protein>
    <submittedName>
        <fullName evidence="1">Uncharacterized protein</fullName>
    </submittedName>
</protein>
<comment type="caution">
    <text evidence="1">The sequence shown here is derived from an EMBL/GenBank/DDBJ whole genome shotgun (WGS) entry which is preliminary data.</text>
</comment>
<evidence type="ECO:0000313" key="1">
    <source>
        <dbReference type="EMBL" id="GAH62327.1"/>
    </source>
</evidence>
<dbReference type="AlphaFoldDB" id="X1GYS8"/>
<name>X1GYS8_9ZZZZ</name>
<organism evidence="1">
    <name type="scientific">marine sediment metagenome</name>
    <dbReference type="NCBI Taxonomy" id="412755"/>
    <lineage>
        <taxon>unclassified sequences</taxon>
        <taxon>metagenomes</taxon>
        <taxon>ecological metagenomes</taxon>
    </lineage>
</organism>